<proteinExistence type="inferred from homology"/>
<dbReference type="Pfam" id="PF00593">
    <property type="entry name" value="TonB_dep_Rec_b-barrel"/>
    <property type="match status" value="1"/>
</dbReference>
<dbReference type="InterPro" id="IPR012910">
    <property type="entry name" value="Plug_dom"/>
</dbReference>
<dbReference type="InterPro" id="IPR008969">
    <property type="entry name" value="CarboxyPept-like_regulatory"/>
</dbReference>
<keyword evidence="9 10" id="KW-0998">Cell outer membrane</keyword>
<dbReference type="Proteomes" id="UP000002297">
    <property type="component" value="Chromosome"/>
</dbReference>
<evidence type="ECO:0000259" key="13">
    <source>
        <dbReference type="Pfam" id="PF07715"/>
    </source>
</evidence>
<evidence type="ECO:0000256" key="4">
    <source>
        <dbReference type="ARBA" id="ARBA00022692"/>
    </source>
</evidence>
<evidence type="ECO:0000256" key="9">
    <source>
        <dbReference type="ARBA" id="ARBA00023237"/>
    </source>
</evidence>
<dbReference type="Gene3D" id="2.40.170.20">
    <property type="entry name" value="TonB-dependent receptor, beta-barrel domain"/>
    <property type="match status" value="1"/>
</dbReference>
<dbReference type="OrthoDB" id="9795928at2"/>
<dbReference type="Pfam" id="PF13715">
    <property type="entry name" value="CarbopepD_reg_2"/>
    <property type="match status" value="1"/>
</dbReference>
<comment type="similarity">
    <text evidence="10 11">Belongs to the TonB-dependent receptor family.</text>
</comment>
<evidence type="ECO:0000313" key="14">
    <source>
        <dbReference type="EMBL" id="EAP86089.1"/>
    </source>
</evidence>
<keyword evidence="3 10" id="KW-1134">Transmembrane beta strand</keyword>
<evidence type="ECO:0000259" key="12">
    <source>
        <dbReference type="Pfam" id="PF00593"/>
    </source>
</evidence>
<feature type="domain" description="TonB-dependent receptor plug" evidence="13">
    <location>
        <begin position="122"/>
        <end position="221"/>
    </location>
</feature>
<dbReference type="RefSeq" id="WP_013187475.1">
    <property type="nucleotide sequence ID" value="NC_014230.1"/>
</dbReference>
<feature type="domain" description="TonB-dependent receptor-like beta-barrel" evidence="12">
    <location>
        <begin position="242"/>
        <end position="767"/>
    </location>
</feature>
<evidence type="ECO:0000256" key="5">
    <source>
        <dbReference type="ARBA" id="ARBA00022729"/>
    </source>
</evidence>
<dbReference type="Pfam" id="PF07715">
    <property type="entry name" value="Plug"/>
    <property type="match status" value="1"/>
</dbReference>
<evidence type="ECO:0000256" key="10">
    <source>
        <dbReference type="PROSITE-ProRule" id="PRU01360"/>
    </source>
</evidence>
<dbReference type="Gene3D" id="2.60.40.1120">
    <property type="entry name" value="Carboxypeptidase-like, regulatory domain"/>
    <property type="match status" value="1"/>
</dbReference>
<keyword evidence="4 10" id="KW-0812">Transmembrane</keyword>
<evidence type="ECO:0000256" key="2">
    <source>
        <dbReference type="ARBA" id="ARBA00022448"/>
    </source>
</evidence>
<dbReference type="HOGENOM" id="CLU_008287_10_0_10"/>
<keyword evidence="2 10" id="KW-0813">Transport</keyword>
<evidence type="ECO:0000256" key="8">
    <source>
        <dbReference type="ARBA" id="ARBA00023170"/>
    </source>
</evidence>
<dbReference type="InterPro" id="IPR000531">
    <property type="entry name" value="Beta-barrel_TonB"/>
</dbReference>
<dbReference type="InterPro" id="IPR036942">
    <property type="entry name" value="Beta-barrel_TonB_sf"/>
</dbReference>
<dbReference type="EMBL" id="CP002046">
    <property type="protein sequence ID" value="EAP86089.1"/>
    <property type="molecule type" value="Genomic_DNA"/>
</dbReference>
<dbReference type="GO" id="GO:0015344">
    <property type="term" value="F:siderophore uptake transmembrane transporter activity"/>
    <property type="evidence" value="ECO:0007669"/>
    <property type="project" value="TreeGrafter"/>
</dbReference>
<dbReference type="STRING" id="216432.CA2559_08651"/>
<comment type="subcellular location">
    <subcellularLocation>
        <location evidence="1 10">Cell outer membrane</location>
        <topology evidence="1 10">Multi-pass membrane protein</topology>
    </subcellularLocation>
</comment>
<organism evidence="14 15">
    <name type="scientific">Croceibacter atlanticus (strain ATCC BAA-628 / JCM 21780 / CIP 108009 / IAM 15332 / KCTC 12090 / HTCC2559)</name>
    <dbReference type="NCBI Taxonomy" id="216432"/>
    <lineage>
        <taxon>Bacteria</taxon>
        <taxon>Pseudomonadati</taxon>
        <taxon>Bacteroidota</taxon>
        <taxon>Flavobacteriia</taxon>
        <taxon>Flavobacteriales</taxon>
        <taxon>Flavobacteriaceae</taxon>
        <taxon>Croceibacter</taxon>
    </lineage>
</organism>
<accession>A3UBT8</accession>
<evidence type="ECO:0008006" key="16">
    <source>
        <dbReference type="Google" id="ProtNLM"/>
    </source>
</evidence>
<evidence type="ECO:0000256" key="1">
    <source>
        <dbReference type="ARBA" id="ARBA00004571"/>
    </source>
</evidence>
<evidence type="ECO:0000313" key="15">
    <source>
        <dbReference type="Proteomes" id="UP000002297"/>
    </source>
</evidence>
<protein>
    <recommendedName>
        <fullName evidence="16">TonB-dependent receptor</fullName>
    </recommendedName>
</protein>
<dbReference type="GO" id="GO:0044718">
    <property type="term" value="P:siderophore transmembrane transport"/>
    <property type="evidence" value="ECO:0007669"/>
    <property type="project" value="TreeGrafter"/>
</dbReference>
<dbReference type="AlphaFoldDB" id="A3UBT8"/>
<evidence type="ECO:0000256" key="3">
    <source>
        <dbReference type="ARBA" id="ARBA00022452"/>
    </source>
</evidence>
<dbReference type="GO" id="GO:0009279">
    <property type="term" value="C:cell outer membrane"/>
    <property type="evidence" value="ECO:0007669"/>
    <property type="project" value="UniProtKB-SubCell"/>
</dbReference>
<dbReference type="Gene3D" id="2.170.130.10">
    <property type="entry name" value="TonB-dependent receptor, plug domain"/>
    <property type="match status" value="1"/>
</dbReference>
<dbReference type="InterPro" id="IPR039426">
    <property type="entry name" value="TonB-dep_rcpt-like"/>
</dbReference>
<dbReference type="PANTHER" id="PTHR30069:SF29">
    <property type="entry name" value="HEMOGLOBIN AND HEMOGLOBIN-HAPTOGLOBIN-BINDING PROTEIN 1-RELATED"/>
    <property type="match status" value="1"/>
</dbReference>
<dbReference type="PROSITE" id="PS52016">
    <property type="entry name" value="TONB_DEPENDENT_REC_3"/>
    <property type="match status" value="1"/>
</dbReference>
<dbReference type="KEGG" id="cat:CA2559_08651"/>
<evidence type="ECO:0000256" key="11">
    <source>
        <dbReference type="RuleBase" id="RU003357"/>
    </source>
</evidence>
<evidence type="ECO:0000256" key="7">
    <source>
        <dbReference type="ARBA" id="ARBA00023136"/>
    </source>
</evidence>
<dbReference type="SUPFAM" id="SSF56935">
    <property type="entry name" value="Porins"/>
    <property type="match status" value="1"/>
</dbReference>
<dbReference type="eggNOG" id="COG4206">
    <property type="taxonomic scope" value="Bacteria"/>
</dbReference>
<name>A3UBT8_CROAH</name>
<keyword evidence="7 10" id="KW-0472">Membrane</keyword>
<reference evidence="14 15" key="1">
    <citation type="journal article" date="2010" name="J. Bacteriol.">
        <title>The complete genome sequence of Croceibacter atlanticus HTCC2559T.</title>
        <authorList>
            <person name="Oh H.M."/>
            <person name="Kang I."/>
            <person name="Ferriera S."/>
            <person name="Giovannoni S.J."/>
            <person name="Cho J.C."/>
        </authorList>
    </citation>
    <scope>NUCLEOTIDE SEQUENCE [LARGE SCALE GENOMIC DNA]</scope>
    <source>
        <strain evidence="15">ATCC BAA-628 / HTCC2559 / KCTC 12090</strain>
    </source>
</reference>
<gene>
    <name evidence="14" type="ordered locus">CA2559_08651</name>
</gene>
<dbReference type="SUPFAM" id="SSF49464">
    <property type="entry name" value="Carboxypeptidase regulatory domain-like"/>
    <property type="match status" value="1"/>
</dbReference>
<keyword evidence="15" id="KW-1185">Reference proteome</keyword>
<keyword evidence="6 11" id="KW-0798">TonB box</keyword>
<dbReference type="PANTHER" id="PTHR30069">
    <property type="entry name" value="TONB-DEPENDENT OUTER MEMBRANE RECEPTOR"/>
    <property type="match status" value="1"/>
</dbReference>
<evidence type="ECO:0000256" key="6">
    <source>
        <dbReference type="ARBA" id="ARBA00023077"/>
    </source>
</evidence>
<keyword evidence="5" id="KW-0732">Signal</keyword>
<keyword evidence="8" id="KW-0675">Receptor</keyword>
<sequence length="799" mass="89697">MQKYLWVCACICTLFVNAQECEYTLQGTIVDFHDNSPLIGATLIVAGLEKAVLSDFDGNYTIKGLCDGSYTLQVSHPECDTKAVQVTVSGNTTLDIKLEHHLEELGEVTIKGAVFKKNVLSAQEQVLDSEILDAKTSGSLGDALKSISGVSTLNTGNTVAKPVIQGLHSSRVLIYNNGTKMEDQEWGAEHAPNVDLNAAGKVAVIKGANALQYGGGAVGGIVIVEPEKAPLKDTIYGKTIITGSTNGRGGTLTSNLTKAFKSGWYTRVQGTYKRFGDFETPDYILSNTGQDEKDFSLGFGLNKFSWGFDAYYSYFDNEVGILRASHLGGAEDQVRAINSDRPFIIDDFTYDIIAPRQDVNHHLAKLKLFKRFENFGKISAQYDFQLNNRLEYDIRRDSEDNRPSVDLELATHHFNADLVYDAKIDYEIKTGFSFGYQDNFADPSTGVRRLIPDYERYDLGAYAALTYNLSPTLTVESGLRYDFQNIDAFKFYRLSRWEERGYDETYPEFEIDRNENQILTNPNFDYHNVSATAGFSLALNNTYKLLGNYSLASRSPNPSELFSEGLHHSASRIEIGDLSFNSERANKFSVTLEHDTKHISFSVSPFANFISDFILIEPTGIEQTIRGNFQVWEYRQTQARLLGVDVDARLQLTKSFSTNHQLSIVKGRDTSLDRALINMPPVNTTNSLTFKNEKLNNLKLGITSQYVFRQNEFPNNNFEVFIPETETTEVVDLSTPPDAYHLLGFTSSIDFSVFNKSTLNVGLDVSNIFNTEYRDYLNRLRYYADDLGRNVTLRLKLNY</sequence>
<dbReference type="InterPro" id="IPR037066">
    <property type="entry name" value="Plug_dom_sf"/>
</dbReference>
<dbReference type="GeneID" id="89453482"/>